<organism evidence="2 3">
    <name type="scientific">Necator americanus</name>
    <name type="common">Human hookworm</name>
    <dbReference type="NCBI Taxonomy" id="51031"/>
    <lineage>
        <taxon>Eukaryota</taxon>
        <taxon>Metazoa</taxon>
        <taxon>Ecdysozoa</taxon>
        <taxon>Nematoda</taxon>
        <taxon>Chromadorea</taxon>
        <taxon>Rhabditida</taxon>
        <taxon>Rhabditina</taxon>
        <taxon>Rhabditomorpha</taxon>
        <taxon>Strongyloidea</taxon>
        <taxon>Ancylostomatidae</taxon>
        <taxon>Bunostominae</taxon>
        <taxon>Necator</taxon>
    </lineage>
</organism>
<dbReference type="Proteomes" id="UP000053676">
    <property type="component" value="Unassembled WGS sequence"/>
</dbReference>
<dbReference type="InterPro" id="IPR036734">
    <property type="entry name" value="Neur_chan_lig-bd_sf"/>
</dbReference>
<keyword evidence="3" id="KW-1185">Reference proteome</keyword>
<dbReference type="GO" id="GO:0016020">
    <property type="term" value="C:membrane"/>
    <property type="evidence" value="ECO:0007669"/>
    <property type="project" value="InterPro"/>
</dbReference>
<dbReference type="STRING" id="51031.W2TY22"/>
<gene>
    <name evidence="2" type="ORF">NECAME_05883</name>
</gene>
<accession>W2TY22</accession>
<dbReference type="OrthoDB" id="8890589at2759"/>
<evidence type="ECO:0000313" key="2">
    <source>
        <dbReference type="EMBL" id="ETN86579.1"/>
    </source>
</evidence>
<reference evidence="3" key="1">
    <citation type="journal article" date="2014" name="Nat. Genet.">
        <title>Genome of the human hookworm Necator americanus.</title>
        <authorList>
            <person name="Tang Y.T."/>
            <person name="Gao X."/>
            <person name="Rosa B.A."/>
            <person name="Abubucker S."/>
            <person name="Hallsworth-Pepin K."/>
            <person name="Martin J."/>
            <person name="Tyagi R."/>
            <person name="Heizer E."/>
            <person name="Zhang X."/>
            <person name="Bhonagiri-Palsikar V."/>
            <person name="Minx P."/>
            <person name="Warren W.C."/>
            <person name="Wang Q."/>
            <person name="Zhan B."/>
            <person name="Hotez P.J."/>
            <person name="Sternberg P.W."/>
            <person name="Dougall A."/>
            <person name="Gaze S.T."/>
            <person name="Mulvenna J."/>
            <person name="Sotillo J."/>
            <person name="Ranganathan S."/>
            <person name="Rabelo E.M."/>
            <person name="Wilson R.K."/>
            <person name="Felgner P.L."/>
            <person name="Bethony J."/>
            <person name="Hawdon J.M."/>
            <person name="Gasser R.B."/>
            <person name="Loukas A."/>
            <person name="Mitreva M."/>
        </authorList>
    </citation>
    <scope>NUCLEOTIDE SEQUENCE [LARGE SCALE GENOMIC DNA]</scope>
</reference>
<proteinExistence type="predicted"/>
<dbReference type="EMBL" id="KI657524">
    <property type="protein sequence ID" value="ETN86579.1"/>
    <property type="molecule type" value="Genomic_DNA"/>
</dbReference>
<dbReference type="Pfam" id="PF02931">
    <property type="entry name" value="Neur_chan_LBD"/>
    <property type="match status" value="1"/>
</dbReference>
<sequence length="224" mass="25976">MRAFCTTSNTLYALHPIYSKLHRKSMPTNGRGEPLQVHVGFYVESLGNFRSTEMTFDMDLYLYMSWQDTHMRHNGSDYVLVNDKALLDQMWLPDLYFANARTAYFHEVTVHNFNMFVSPEGVIAYGTRPAISTSKIIHWIGNPARLRLSVMDHGLWNLEKSPQEFADEALSDWLYDPLRSLISPHLEYHETTNVVEKSVGEYRIRAASKSYHGTMELLELLHNK</sequence>
<name>W2TY22_NECAM</name>
<dbReference type="SUPFAM" id="SSF63712">
    <property type="entry name" value="Nicotinic receptor ligand binding domain-like"/>
    <property type="match status" value="1"/>
</dbReference>
<evidence type="ECO:0000259" key="1">
    <source>
        <dbReference type="Pfam" id="PF02931"/>
    </source>
</evidence>
<dbReference type="AlphaFoldDB" id="W2TY22"/>
<dbReference type="GO" id="GO:0005230">
    <property type="term" value="F:extracellular ligand-gated monoatomic ion channel activity"/>
    <property type="evidence" value="ECO:0007669"/>
    <property type="project" value="InterPro"/>
</dbReference>
<dbReference type="Gene3D" id="2.70.170.10">
    <property type="entry name" value="Neurotransmitter-gated ion-channel ligand-binding domain"/>
    <property type="match status" value="1"/>
</dbReference>
<evidence type="ECO:0000313" key="3">
    <source>
        <dbReference type="Proteomes" id="UP000053676"/>
    </source>
</evidence>
<dbReference type="KEGG" id="nai:NECAME_05883"/>
<feature type="domain" description="Neurotransmitter-gated ion-channel ligand-binding" evidence="1">
    <location>
        <begin position="17"/>
        <end position="131"/>
    </location>
</feature>
<dbReference type="InterPro" id="IPR006202">
    <property type="entry name" value="Neur_chan_lig-bd"/>
</dbReference>
<protein>
    <recommendedName>
        <fullName evidence="1">Neurotransmitter-gated ion-channel ligand-binding domain-containing protein</fullName>
    </recommendedName>
</protein>